<dbReference type="EMBL" id="JBBKZT010000016">
    <property type="protein sequence ID" value="MEJ8850728.1"/>
    <property type="molecule type" value="Genomic_DNA"/>
</dbReference>
<accession>A0ABU8WT48</accession>
<evidence type="ECO:0008006" key="3">
    <source>
        <dbReference type="Google" id="ProtNLM"/>
    </source>
</evidence>
<evidence type="ECO:0000313" key="1">
    <source>
        <dbReference type="EMBL" id="MEJ8850728.1"/>
    </source>
</evidence>
<keyword evidence="2" id="KW-1185">Reference proteome</keyword>
<name>A0ABU8WT48_9BURK</name>
<evidence type="ECO:0000313" key="2">
    <source>
        <dbReference type="Proteomes" id="UP001385892"/>
    </source>
</evidence>
<proteinExistence type="predicted"/>
<sequence>MLLVQHDESPLAFHSTSEEQAALMPAAMVSHADAFEFEEGLVQRVLERIDLNLEARLTDTVSAAVQQQLDAMLPRLRSEIESVLRELVVDALARELAENTGSTTGQRT</sequence>
<comment type="caution">
    <text evidence="1">The sequence shown here is derived from an EMBL/GenBank/DDBJ whole genome shotgun (WGS) entry which is preliminary data.</text>
</comment>
<organism evidence="1 2">
    <name type="scientific">Variovorax rhizosphaerae</name>
    <dbReference type="NCBI Taxonomy" id="1836200"/>
    <lineage>
        <taxon>Bacteria</taxon>
        <taxon>Pseudomonadati</taxon>
        <taxon>Pseudomonadota</taxon>
        <taxon>Betaproteobacteria</taxon>
        <taxon>Burkholderiales</taxon>
        <taxon>Comamonadaceae</taxon>
        <taxon>Variovorax</taxon>
    </lineage>
</organism>
<dbReference type="Proteomes" id="UP001385892">
    <property type="component" value="Unassembled WGS sequence"/>
</dbReference>
<protein>
    <recommendedName>
        <fullName evidence="3">DUF2486 family protein</fullName>
    </recommendedName>
</protein>
<gene>
    <name evidence="1" type="ORF">WKW82_29095</name>
</gene>
<reference evidence="1 2" key="1">
    <citation type="submission" date="2024-03" db="EMBL/GenBank/DDBJ databases">
        <title>Novel species of the genus Variovorax.</title>
        <authorList>
            <person name="Liu Q."/>
            <person name="Xin Y.-H."/>
        </authorList>
    </citation>
    <scope>NUCLEOTIDE SEQUENCE [LARGE SCALE GENOMIC DNA]</scope>
    <source>
        <strain evidence="1 2">KACC 18900</strain>
    </source>
</reference>
<dbReference type="RefSeq" id="WP_340346151.1">
    <property type="nucleotide sequence ID" value="NZ_JBBKZT010000016.1"/>
</dbReference>